<dbReference type="AlphaFoldDB" id="A0A2T5BY92"/>
<dbReference type="InterPro" id="IPR009003">
    <property type="entry name" value="Peptidase_S1_PA"/>
</dbReference>
<evidence type="ECO:0000256" key="1">
    <source>
        <dbReference type="SAM" id="SignalP"/>
    </source>
</evidence>
<evidence type="ECO:0000313" key="3">
    <source>
        <dbReference type="Proteomes" id="UP000243525"/>
    </source>
</evidence>
<dbReference type="NCBIfam" id="TIGR04183">
    <property type="entry name" value="Por_Secre_tail"/>
    <property type="match status" value="1"/>
</dbReference>
<feature type="signal peptide" evidence="1">
    <location>
        <begin position="1"/>
        <end position="20"/>
    </location>
</feature>
<dbReference type="PANTHER" id="PTHR36234">
    <property type="entry name" value="LYSYL ENDOPEPTIDASE"/>
    <property type="match status" value="1"/>
</dbReference>
<name>A0A2T5BY92_9BACT</name>
<organism evidence="2 3">
    <name type="scientific">Mangrovibacterium marinum</name>
    <dbReference type="NCBI Taxonomy" id="1639118"/>
    <lineage>
        <taxon>Bacteria</taxon>
        <taxon>Pseudomonadati</taxon>
        <taxon>Bacteroidota</taxon>
        <taxon>Bacteroidia</taxon>
        <taxon>Marinilabiliales</taxon>
        <taxon>Prolixibacteraceae</taxon>
        <taxon>Mangrovibacterium</taxon>
    </lineage>
</organism>
<keyword evidence="3" id="KW-1185">Reference proteome</keyword>
<evidence type="ECO:0000313" key="2">
    <source>
        <dbReference type="EMBL" id="PTN06770.1"/>
    </source>
</evidence>
<protein>
    <submittedName>
        <fullName evidence="2">Putative secreted protein (Por secretion system target)</fullName>
    </submittedName>
</protein>
<dbReference type="RefSeq" id="WP_107823502.1">
    <property type="nucleotide sequence ID" value="NZ_OY782574.1"/>
</dbReference>
<proteinExistence type="predicted"/>
<sequence length="723" mass="79597">MFAKYLPLLFLLLTVVPAAGQLSHGGKPVSVPTVKSARTDAFRELTIPDEELELVRQLQAQQNSLKAFRFAYAIPVDMNLQNSGEWFTVGNLRVWQLRLSSPGALSLNVIFDRYRLPQGARLFLFSEDQNDLIGAFTSANNKANGQLATMPVAGDRLVVQYEEPVDAEFSGELQLKSVNHDFVGLKAANGGRRPLGESGSCNVNVNCDYLQDYRQAANAVCRILIDGTELCTGSLLNNTDRDGTPYVYTAHHCIVDADEAAVSVFLFNYESPYCGNIDGEVQNSLSGSLLKATSDELDFSLVELSVAPPKSFQPYYLGWDHSSKVPDSTVAIHHPLGDIKKLAVDRDAPIRDSYTRDYVDGAFWRIAAWDEGTTEAGSSGAALIDPTMHVRGSLVGGDATCSSPVDDYFSQFAYAWDYYAESSRQLKAWLDPSGTGTSALSGYNPYISADQCTMVTNLSDEDELDDGLIDADDGYYSGTNSYGFSAFAEAFRFTDTCKVQGLALGISRAVISSNNARLTLSVYAGESFPEGLLYSQDFDLSGLDEGVMNYFRFDREVSTNGYFYLSWSVEDLGANDEFAVYLADRTSSTNSFFIRDGEEWYSYPQKANTAAGSAAVMETLVCFHDDQEEFDPFVEQDVAWLAYPNPLAYGQDLTIHFEADGEYGNVQVFDLVGKSRPVNYSMEGTDRVLVSFAGYNPGIYLVRLRNAATGEHYQCKVLYLGND</sequence>
<gene>
    <name evidence="2" type="ORF">C8N47_12123</name>
</gene>
<dbReference type="InterPro" id="IPR043504">
    <property type="entry name" value="Peptidase_S1_PA_chymotrypsin"/>
</dbReference>
<dbReference type="EMBL" id="QAAD01000021">
    <property type="protein sequence ID" value="PTN06770.1"/>
    <property type="molecule type" value="Genomic_DNA"/>
</dbReference>
<dbReference type="InterPro" id="IPR026444">
    <property type="entry name" value="Secre_tail"/>
</dbReference>
<dbReference type="Proteomes" id="UP000243525">
    <property type="component" value="Unassembled WGS sequence"/>
</dbReference>
<feature type="chain" id="PRO_5015400392" evidence="1">
    <location>
        <begin position="21"/>
        <end position="723"/>
    </location>
</feature>
<reference evidence="2 3" key="1">
    <citation type="submission" date="2018-04" db="EMBL/GenBank/DDBJ databases">
        <title>Genomic Encyclopedia of Archaeal and Bacterial Type Strains, Phase II (KMG-II): from individual species to whole genera.</title>
        <authorList>
            <person name="Goeker M."/>
        </authorList>
    </citation>
    <scope>NUCLEOTIDE SEQUENCE [LARGE SCALE GENOMIC DNA]</scope>
    <source>
        <strain evidence="2 3">DSM 28823</strain>
    </source>
</reference>
<keyword evidence="1" id="KW-0732">Signal</keyword>
<dbReference type="SUPFAM" id="SSF50494">
    <property type="entry name" value="Trypsin-like serine proteases"/>
    <property type="match status" value="1"/>
</dbReference>
<dbReference type="OrthoDB" id="9342482at2"/>
<dbReference type="PANTHER" id="PTHR36234:SF5">
    <property type="entry name" value="LYSYL ENDOPEPTIDASE"/>
    <property type="match status" value="1"/>
</dbReference>
<dbReference type="Gene3D" id="2.40.10.10">
    <property type="entry name" value="Trypsin-like serine proteases"/>
    <property type="match status" value="2"/>
</dbReference>
<comment type="caution">
    <text evidence="2">The sequence shown here is derived from an EMBL/GenBank/DDBJ whole genome shotgun (WGS) entry which is preliminary data.</text>
</comment>
<accession>A0A2T5BY92</accession>